<feature type="transmembrane region" description="Helical" evidence="1">
    <location>
        <begin position="164"/>
        <end position="181"/>
    </location>
</feature>
<sequence length="325" mass="37392">MKQFCLHILLLLSVAFQAHAQTGAQLTLTNDTIRIGDQLRMDLSFTLNEKADTGKIIWPEFDNFLTDNIEITKKGALQKGKQDSTSQLTAYLQQFILTGFDIGTYPIPSIEIKYDDSTFLTNPAQLSIVTVAVDTSKGIYDNKPIFEVDYTLTQQMNDWFKDNWYWIIIGLLMVVLVILIFKFKNRPKEIEEVPVPKIPAHITALSVLKSLEKNQAWLGEDKKLYYSEVTDVLRKYLEERFDILALEKTTVEVIKDLKYTDILSKDKFFLQEILRQADLVKFAKFKPADEDGAIVLNKSIEFVERTKEEMEASIKNKTKPTDDVQ</sequence>
<protein>
    <recommendedName>
        <fullName evidence="5">Protein BatD</fullName>
    </recommendedName>
</protein>
<dbReference type="RefSeq" id="WP_111063370.1">
    <property type="nucleotide sequence ID" value="NZ_JBHUCU010000007.1"/>
</dbReference>
<gene>
    <name evidence="3" type="ORF">DNU06_10905</name>
</gene>
<evidence type="ECO:0000313" key="4">
    <source>
        <dbReference type="Proteomes" id="UP000249248"/>
    </source>
</evidence>
<proteinExistence type="predicted"/>
<name>A0A2W1N1F0_9FLAO</name>
<evidence type="ECO:0000256" key="2">
    <source>
        <dbReference type="SAM" id="SignalP"/>
    </source>
</evidence>
<dbReference type="Proteomes" id="UP000249248">
    <property type="component" value="Unassembled WGS sequence"/>
</dbReference>
<keyword evidence="2" id="KW-0732">Signal</keyword>
<organism evidence="3 4">
    <name type="scientific">Putridiphycobacter roseus</name>
    <dbReference type="NCBI Taxonomy" id="2219161"/>
    <lineage>
        <taxon>Bacteria</taxon>
        <taxon>Pseudomonadati</taxon>
        <taxon>Bacteroidota</taxon>
        <taxon>Flavobacteriia</taxon>
        <taxon>Flavobacteriales</taxon>
        <taxon>Crocinitomicaceae</taxon>
        <taxon>Putridiphycobacter</taxon>
    </lineage>
</organism>
<accession>A0A2W1N1F0</accession>
<dbReference type="EMBL" id="QKSB01000006">
    <property type="protein sequence ID" value="PZE16761.1"/>
    <property type="molecule type" value="Genomic_DNA"/>
</dbReference>
<comment type="caution">
    <text evidence="3">The sequence shown here is derived from an EMBL/GenBank/DDBJ whole genome shotgun (WGS) entry which is preliminary data.</text>
</comment>
<keyword evidence="1" id="KW-0472">Membrane</keyword>
<feature type="chain" id="PRO_5016082560" description="Protein BatD" evidence="2">
    <location>
        <begin position="21"/>
        <end position="325"/>
    </location>
</feature>
<evidence type="ECO:0000313" key="3">
    <source>
        <dbReference type="EMBL" id="PZE16761.1"/>
    </source>
</evidence>
<keyword evidence="4" id="KW-1185">Reference proteome</keyword>
<evidence type="ECO:0008006" key="5">
    <source>
        <dbReference type="Google" id="ProtNLM"/>
    </source>
</evidence>
<feature type="signal peptide" evidence="2">
    <location>
        <begin position="1"/>
        <end position="20"/>
    </location>
</feature>
<dbReference type="AlphaFoldDB" id="A0A2W1N1F0"/>
<evidence type="ECO:0000256" key="1">
    <source>
        <dbReference type="SAM" id="Phobius"/>
    </source>
</evidence>
<reference evidence="3 4" key="1">
    <citation type="submission" date="2018-06" db="EMBL/GenBank/DDBJ databases">
        <title>The draft genome sequence of Crocinitomix sp. SM1701.</title>
        <authorList>
            <person name="Zhang X."/>
        </authorList>
    </citation>
    <scope>NUCLEOTIDE SEQUENCE [LARGE SCALE GENOMIC DNA]</scope>
    <source>
        <strain evidence="3 4">SM1701</strain>
    </source>
</reference>
<dbReference type="OrthoDB" id="9807384at2"/>
<keyword evidence="1" id="KW-0812">Transmembrane</keyword>
<keyword evidence="1" id="KW-1133">Transmembrane helix</keyword>